<dbReference type="PATRIC" id="fig|471821.5.peg.612"/>
<evidence type="ECO:0000256" key="5">
    <source>
        <dbReference type="ARBA" id="ARBA00023004"/>
    </source>
</evidence>
<dbReference type="InterPro" id="IPR006675">
    <property type="entry name" value="HDIG_dom"/>
</dbReference>
<dbReference type="EMBL" id="AP009510">
    <property type="protein sequence ID" value="BAG13861.1"/>
    <property type="molecule type" value="Genomic_DNA"/>
</dbReference>
<dbReference type="PANTHER" id="PTHR35795:SF1">
    <property type="entry name" value="BIS(5'-NUCLEOSYL)-TETRAPHOSPHATASE, SYMMETRICAL"/>
    <property type="match status" value="1"/>
</dbReference>
<name>B1H029_ENDTX</name>
<proteinExistence type="predicted"/>
<protein>
    <recommendedName>
        <fullName evidence="1">bis(5'-nucleosyl)-tetraphosphatase (symmetrical)</fullName>
        <ecNumber evidence="1">3.6.1.41</ecNumber>
    </recommendedName>
</protein>
<keyword evidence="2" id="KW-0479">Metal-binding</keyword>
<dbReference type="EC" id="3.6.1.41" evidence="1"/>
<evidence type="ECO:0000256" key="6">
    <source>
        <dbReference type="ARBA" id="ARBA00049417"/>
    </source>
</evidence>
<dbReference type="NCBIfam" id="TIGR00277">
    <property type="entry name" value="HDIG"/>
    <property type="match status" value="1"/>
</dbReference>
<accession>B1H029</accession>
<dbReference type="KEGG" id="rsd:TGRD_374"/>
<dbReference type="GO" id="GO:0000166">
    <property type="term" value="F:nucleotide binding"/>
    <property type="evidence" value="ECO:0007669"/>
    <property type="project" value="UniProtKB-KW"/>
</dbReference>
<dbReference type="NCBIfam" id="TIGR00488">
    <property type="entry name" value="bis(5'-nucleosyl)-tetraphosphatase (symmetrical) YqeK"/>
    <property type="match status" value="1"/>
</dbReference>
<dbReference type="AlphaFoldDB" id="B1H029"/>
<feature type="domain" description="HD" evidence="7">
    <location>
        <begin position="21"/>
        <end position="140"/>
    </location>
</feature>
<dbReference type="SMART" id="SM00471">
    <property type="entry name" value="HDc"/>
    <property type="match status" value="1"/>
</dbReference>
<dbReference type="RefSeq" id="WP_015423388.1">
    <property type="nucleotide sequence ID" value="NC_020419.1"/>
</dbReference>
<dbReference type="PROSITE" id="PS51831">
    <property type="entry name" value="HD"/>
    <property type="match status" value="1"/>
</dbReference>
<evidence type="ECO:0000256" key="3">
    <source>
        <dbReference type="ARBA" id="ARBA00022741"/>
    </source>
</evidence>
<sequence length="198" mass="23235">MCKNAEKQIFDYLSENLSPKKLEHSYNVAILAAELASKHNLDIVRVRTAGLLHDCAKFMTDEEFIDFFKKRDKTLKYFKKDVIKFSPHLLHSFAGEIIAKEKFKIKNRDTLNAIKNHTLGRKNMRAIEKIIFIADCVSYDRKLEGAKRIRNLAKNDLNKAFFEVLTKKIEHIIDKGMWLCPQIIDTWNWYVSNNKKDN</sequence>
<organism evidence="8 9">
    <name type="scientific">Endomicrobium trichonymphae</name>
    <dbReference type="NCBI Taxonomy" id="1408204"/>
    <lineage>
        <taxon>Bacteria</taxon>
        <taxon>Pseudomonadati</taxon>
        <taxon>Elusimicrobiota</taxon>
        <taxon>Endomicrobiia</taxon>
        <taxon>Endomicrobiales</taxon>
        <taxon>Endomicrobiaceae</taxon>
        <taxon>Candidatus Endomicrobiellum</taxon>
    </lineage>
</organism>
<dbReference type="STRING" id="471821.TGRD_378"/>
<dbReference type="InterPro" id="IPR003607">
    <property type="entry name" value="HD/PDEase_dom"/>
</dbReference>
<dbReference type="GO" id="GO:0008803">
    <property type="term" value="F:bis(5'-nucleosyl)-tetraphosphatase (symmetrical) activity"/>
    <property type="evidence" value="ECO:0007669"/>
    <property type="project" value="UniProtKB-EC"/>
</dbReference>
<dbReference type="PANTHER" id="PTHR35795">
    <property type="entry name" value="SLR1885 PROTEIN"/>
    <property type="match status" value="1"/>
</dbReference>
<dbReference type="GO" id="GO:0046872">
    <property type="term" value="F:metal ion binding"/>
    <property type="evidence" value="ECO:0007669"/>
    <property type="project" value="UniProtKB-KW"/>
</dbReference>
<keyword evidence="4" id="KW-0378">Hydrolase</keyword>
<evidence type="ECO:0000313" key="8">
    <source>
        <dbReference type="EMBL" id="BAG13861.1"/>
    </source>
</evidence>
<gene>
    <name evidence="8" type="ordered locus">TGRD_374</name>
</gene>
<dbReference type="InterPro" id="IPR051094">
    <property type="entry name" value="Diverse_Catalytic_Enzymes"/>
</dbReference>
<dbReference type="SUPFAM" id="SSF109604">
    <property type="entry name" value="HD-domain/PDEase-like"/>
    <property type="match status" value="1"/>
</dbReference>
<reference evidence="9" key="1">
    <citation type="journal article" date="2008" name="Proc. Natl. Acad. Sci. U.S.A.">
        <title>Complete genome of the uncultured termite group 1 bacteria in a single host protist cell.</title>
        <authorList>
            <person name="Hongoh Y."/>
            <person name="Sharma V.K."/>
            <person name="Prakash T."/>
            <person name="Noda S."/>
            <person name="Taylor T.D."/>
            <person name="Kudo T."/>
            <person name="Sakaki Y."/>
            <person name="Toyoda A."/>
            <person name="Hattori M."/>
            <person name="Ohkuma M."/>
        </authorList>
    </citation>
    <scope>NUCLEOTIDE SEQUENCE [LARGE SCALE GENOMIC DNA]</scope>
    <source>
        <strain evidence="9">Rs-D17 genomovar Ri2008</strain>
    </source>
</reference>
<dbReference type="InterPro" id="IPR005249">
    <property type="entry name" value="YqeK"/>
</dbReference>
<dbReference type="CDD" id="cd00077">
    <property type="entry name" value="HDc"/>
    <property type="match status" value="1"/>
</dbReference>
<keyword evidence="5" id="KW-0408">Iron</keyword>
<keyword evidence="9" id="KW-1185">Reference proteome</keyword>
<keyword evidence="3" id="KW-0547">Nucleotide-binding</keyword>
<dbReference type="InterPro" id="IPR006674">
    <property type="entry name" value="HD_domain"/>
</dbReference>
<dbReference type="Pfam" id="PF01966">
    <property type="entry name" value="HD"/>
    <property type="match status" value="1"/>
</dbReference>
<dbReference type="Proteomes" id="UP000001691">
    <property type="component" value="Chromosome"/>
</dbReference>
<evidence type="ECO:0000256" key="2">
    <source>
        <dbReference type="ARBA" id="ARBA00022723"/>
    </source>
</evidence>
<comment type="catalytic activity">
    <reaction evidence="6">
        <text>P(1),P(4)-bis(5'-adenosyl) tetraphosphate + H2O = 2 ADP + 2 H(+)</text>
        <dbReference type="Rhea" id="RHEA:24252"/>
        <dbReference type="ChEBI" id="CHEBI:15377"/>
        <dbReference type="ChEBI" id="CHEBI:15378"/>
        <dbReference type="ChEBI" id="CHEBI:58141"/>
        <dbReference type="ChEBI" id="CHEBI:456216"/>
        <dbReference type="EC" id="3.6.1.41"/>
    </reaction>
</comment>
<evidence type="ECO:0000259" key="7">
    <source>
        <dbReference type="PROSITE" id="PS51831"/>
    </source>
</evidence>
<dbReference type="Gene3D" id="1.10.3210.10">
    <property type="entry name" value="Hypothetical protein af1432"/>
    <property type="match status" value="1"/>
</dbReference>
<evidence type="ECO:0000256" key="1">
    <source>
        <dbReference type="ARBA" id="ARBA00012506"/>
    </source>
</evidence>
<evidence type="ECO:0000256" key="4">
    <source>
        <dbReference type="ARBA" id="ARBA00022801"/>
    </source>
</evidence>
<dbReference type="HOGENOM" id="CLU_089580_1_2_0"/>
<evidence type="ECO:0000313" key="9">
    <source>
        <dbReference type="Proteomes" id="UP000001691"/>
    </source>
</evidence>